<dbReference type="Pfam" id="PF06826">
    <property type="entry name" value="Asp-Al_Ex"/>
    <property type="match status" value="2"/>
</dbReference>
<dbReference type="eggNOG" id="COG2985">
    <property type="taxonomic scope" value="Bacteria"/>
</dbReference>
<evidence type="ECO:0000256" key="5">
    <source>
        <dbReference type="ARBA" id="ARBA00022692"/>
    </source>
</evidence>
<keyword evidence="4" id="KW-1003">Cell membrane</keyword>
<dbReference type="InterPro" id="IPR050144">
    <property type="entry name" value="AAE_transporter"/>
</dbReference>
<dbReference type="GO" id="GO:0008324">
    <property type="term" value="F:monoatomic cation transmembrane transporter activity"/>
    <property type="evidence" value="ECO:0007669"/>
    <property type="project" value="InterPro"/>
</dbReference>
<dbReference type="STRING" id="177437.HRM2_47940"/>
<dbReference type="GO" id="GO:0006813">
    <property type="term" value="P:potassium ion transport"/>
    <property type="evidence" value="ECO:0007669"/>
    <property type="project" value="InterPro"/>
</dbReference>
<feature type="transmembrane region" description="Helical" evidence="8">
    <location>
        <begin position="351"/>
        <end position="374"/>
    </location>
</feature>
<dbReference type="InterPro" id="IPR006037">
    <property type="entry name" value="RCK_C"/>
</dbReference>
<feature type="transmembrane region" description="Helical" evidence="8">
    <location>
        <begin position="6"/>
        <end position="22"/>
    </location>
</feature>
<feature type="transmembrane region" description="Helical" evidence="8">
    <location>
        <begin position="445"/>
        <end position="468"/>
    </location>
</feature>
<dbReference type="InterPro" id="IPR036721">
    <property type="entry name" value="RCK_C_sf"/>
</dbReference>
<dbReference type="HOGENOM" id="CLU_035023_3_0_7"/>
<dbReference type="AlphaFoldDB" id="C0QHI4"/>
<feature type="domain" description="RCK C-terminal" evidence="9">
    <location>
        <begin position="175"/>
        <end position="257"/>
    </location>
</feature>
<evidence type="ECO:0000256" key="4">
    <source>
        <dbReference type="ARBA" id="ARBA00022475"/>
    </source>
</evidence>
<keyword evidence="3" id="KW-0813">Transport</keyword>
<dbReference type="KEGG" id="dat:HRM2_47940"/>
<gene>
    <name evidence="10" type="ordered locus">HRM2_47940</name>
</gene>
<sequence>MSLFSNSVFLLVFIIITGYLLGKITVMTFSFGSSAVIFIALIFGYFGYQLPTDFQTLGLVLFIYSIGIQAGPGFLSSFRANGVALSIGAGVIVVSGFAASLLCSWFFGFNESICAGLFTGALTSTPGLAVAVEMVTGTHVAAAYGLTYTFGVIGVIVFVKVVSRIMQVDVVVEENKIADELRKSHRPMTFRHIEVTNPNLFGKCIKEIFLDKIAPVTITRLLRAGEKEPVLVDGETVLMKGDHLRVVGLEENLSSIMLYIGKKIEGEIEFNSVLKKRRISVTKKEILGKTLGSLNLREIFNVQVSRITRNGMDIPAQANMRVNMGDIFHVVGQDKTLNNVQKYLGNNISELYTVNVISIFTGILAGFVIGQIPLTIPGLGILKLGVTGGVLVAGLVLSALKKTGVVIWFVPSATNSLIRDIGLYLFLAVIGTTAGSTIVSTIKEFGMPLLISGIIVTLFPLIVSSFVCTKILKISFLRMLGVLTGGMTSTPGLAAATTISNTPYASTAYATVYPVALIGMILCTKLIVFLI</sequence>
<evidence type="ECO:0000256" key="1">
    <source>
        <dbReference type="ARBA" id="ARBA00004651"/>
    </source>
</evidence>
<dbReference type="PANTHER" id="PTHR30445">
    <property type="entry name" value="K(+)_H(+) ANTIPORTER SUBUNIT KHTT"/>
    <property type="match status" value="1"/>
</dbReference>
<name>C0QHI4_DESAH</name>
<comment type="similarity">
    <text evidence="2">Belongs to the AAE transporter (TC 2.A.81) family.</text>
</comment>
<evidence type="ECO:0000256" key="8">
    <source>
        <dbReference type="SAM" id="Phobius"/>
    </source>
</evidence>
<feature type="transmembrane region" description="Helical" evidence="8">
    <location>
        <begin position="480"/>
        <end position="499"/>
    </location>
</feature>
<dbReference type="NCBIfam" id="TIGR01625">
    <property type="entry name" value="YidE_YbjL_dupl"/>
    <property type="match status" value="1"/>
</dbReference>
<organism evidence="10 11">
    <name type="scientific">Desulforapulum autotrophicum (strain ATCC 43914 / DSM 3382 / VKM B-1955 / HRM2)</name>
    <name type="common">Desulfobacterium autotrophicum</name>
    <dbReference type="NCBI Taxonomy" id="177437"/>
    <lineage>
        <taxon>Bacteria</taxon>
        <taxon>Pseudomonadati</taxon>
        <taxon>Thermodesulfobacteriota</taxon>
        <taxon>Desulfobacteria</taxon>
        <taxon>Desulfobacterales</taxon>
        <taxon>Desulfobacteraceae</taxon>
        <taxon>Desulforapulum</taxon>
    </lineage>
</organism>
<feature type="transmembrane region" description="Helical" evidence="8">
    <location>
        <begin position="141"/>
        <end position="159"/>
    </location>
</feature>
<dbReference type="Proteomes" id="UP000000442">
    <property type="component" value="Chromosome"/>
</dbReference>
<reference evidence="10 11" key="1">
    <citation type="journal article" date="2009" name="Environ. Microbiol.">
        <title>Genome sequence of Desulfobacterium autotrophicum HRM2, a marine sulfate reducer oxidizing organic carbon completely to carbon dioxide.</title>
        <authorList>
            <person name="Strittmatter A.W."/>
            <person name="Liesegang H."/>
            <person name="Rabus R."/>
            <person name="Decker I."/>
            <person name="Amann J."/>
            <person name="Andres S."/>
            <person name="Henne A."/>
            <person name="Fricke W.F."/>
            <person name="Martinez-Arias R."/>
            <person name="Bartels D."/>
            <person name="Goesmann A."/>
            <person name="Krause L."/>
            <person name="Puehler A."/>
            <person name="Klenk H.P."/>
            <person name="Richter M."/>
            <person name="Schuler M."/>
            <person name="Gloeckner F.O."/>
            <person name="Meyerdierks A."/>
            <person name="Gottschalk G."/>
            <person name="Amann R."/>
        </authorList>
    </citation>
    <scope>NUCLEOTIDE SEQUENCE [LARGE SCALE GENOMIC DNA]</scope>
    <source>
        <strain evidence="11">ATCC 43914 / DSM 3382 / HRM2</strain>
    </source>
</reference>
<keyword evidence="11" id="KW-1185">Reference proteome</keyword>
<feature type="transmembrane region" description="Helical" evidence="8">
    <location>
        <begin position="54"/>
        <end position="75"/>
    </location>
</feature>
<dbReference type="Gene3D" id="3.30.70.1450">
    <property type="entry name" value="Regulator of K+ conductance, C-terminal domain"/>
    <property type="match status" value="2"/>
</dbReference>
<comment type="subcellular location">
    <subcellularLocation>
        <location evidence="1">Cell membrane</location>
        <topology evidence="1">Multi-pass membrane protein</topology>
    </subcellularLocation>
</comment>
<feature type="transmembrane region" description="Helical" evidence="8">
    <location>
        <begin position="421"/>
        <end position="439"/>
    </location>
</feature>
<dbReference type="EMBL" id="CP001087">
    <property type="protein sequence ID" value="ACN17843.1"/>
    <property type="molecule type" value="Genomic_DNA"/>
</dbReference>
<keyword evidence="6 8" id="KW-1133">Transmembrane helix</keyword>
<keyword evidence="5 8" id="KW-0812">Transmembrane</keyword>
<dbReference type="InterPro" id="IPR006512">
    <property type="entry name" value="YidE_YbjL"/>
</dbReference>
<dbReference type="PROSITE" id="PS51202">
    <property type="entry name" value="RCK_C"/>
    <property type="match status" value="2"/>
</dbReference>
<evidence type="ECO:0000256" key="7">
    <source>
        <dbReference type="ARBA" id="ARBA00023136"/>
    </source>
</evidence>
<feature type="domain" description="RCK C-terminal" evidence="9">
    <location>
        <begin position="262"/>
        <end position="346"/>
    </location>
</feature>
<protein>
    <submittedName>
        <fullName evidence="10">Transport protein</fullName>
    </submittedName>
</protein>
<feature type="transmembrane region" description="Helical" evidence="8">
    <location>
        <begin position="511"/>
        <end position="530"/>
    </location>
</feature>
<evidence type="ECO:0000313" key="10">
    <source>
        <dbReference type="EMBL" id="ACN17843.1"/>
    </source>
</evidence>
<proteinExistence type="inferred from homology"/>
<feature type="transmembrane region" description="Helical" evidence="8">
    <location>
        <begin position="29"/>
        <end position="48"/>
    </location>
</feature>
<evidence type="ECO:0000259" key="9">
    <source>
        <dbReference type="PROSITE" id="PS51202"/>
    </source>
</evidence>
<feature type="transmembrane region" description="Helical" evidence="8">
    <location>
        <begin position="82"/>
        <end position="107"/>
    </location>
</feature>
<evidence type="ECO:0000256" key="3">
    <source>
        <dbReference type="ARBA" id="ARBA00022448"/>
    </source>
</evidence>
<evidence type="ECO:0000313" key="11">
    <source>
        <dbReference type="Proteomes" id="UP000000442"/>
    </source>
</evidence>
<dbReference type="PANTHER" id="PTHR30445:SF3">
    <property type="entry name" value="TRANSPORT PROTEIN YIDE-RELATED"/>
    <property type="match status" value="1"/>
</dbReference>
<evidence type="ECO:0000256" key="2">
    <source>
        <dbReference type="ARBA" id="ARBA00009854"/>
    </source>
</evidence>
<evidence type="ECO:0000256" key="6">
    <source>
        <dbReference type="ARBA" id="ARBA00022989"/>
    </source>
</evidence>
<accession>C0QHI4</accession>
<dbReference type="OrthoDB" id="9155749at2"/>
<feature type="transmembrane region" description="Helical" evidence="8">
    <location>
        <begin position="380"/>
        <end position="400"/>
    </location>
</feature>
<dbReference type="GO" id="GO:0005886">
    <property type="term" value="C:plasma membrane"/>
    <property type="evidence" value="ECO:0007669"/>
    <property type="project" value="UniProtKB-SubCell"/>
</dbReference>
<dbReference type="SUPFAM" id="SSF116726">
    <property type="entry name" value="TrkA C-terminal domain-like"/>
    <property type="match status" value="2"/>
</dbReference>
<keyword evidence="7 8" id="KW-0472">Membrane</keyword>
<dbReference type="Pfam" id="PF02080">
    <property type="entry name" value="TrkA_C"/>
    <property type="match status" value="2"/>
</dbReference>